<feature type="transmembrane region" description="Helical" evidence="1">
    <location>
        <begin position="115"/>
        <end position="134"/>
    </location>
</feature>
<keyword evidence="1" id="KW-1133">Transmembrane helix</keyword>
<feature type="transmembrane region" description="Helical" evidence="1">
    <location>
        <begin position="140"/>
        <end position="164"/>
    </location>
</feature>
<sequence length="266" mass="28688">MPTIGDVTAPVLSRSDKGRIWWQIVLVLGLGLGQSAIYAIVSLIDYATRPGGLAGQTTTLNPTQSARQYIDLTYQLLDIAFSLAPVVLAGYFVWSSARPHLGRLGVVRPRASDPLWALGLALVIGAGGIGVYVLARQLGFAVGVDASGLAPYWWTVPVLLLSALRSGLQEELVVLGFLYDRLGSLGWNRWAIILTAALVRGSYHLYQGWGGFAGNLVMGLIFGWLYTRVKRVLPFVVAHFLIDAVVFVGYAWAATTFPSLFGVSGH</sequence>
<feature type="transmembrane region" description="Helical" evidence="1">
    <location>
        <begin position="72"/>
        <end position="94"/>
    </location>
</feature>
<name>A0ABQ6K6L1_9MICO</name>
<feature type="transmembrane region" description="Helical" evidence="1">
    <location>
        <begin position="233"/>
        <end position="253"/>
    </location>
</feature>
<dbReference type="InterPro" id="IPR003675">
    <property type="entry name" value="Rce1/LyrA-like_dom"/>
</dbReference>
<organism evidence="3 4">
    <name type="scientific">Pseudolysinimonas kribbensis</name>
    <dbReference type="NCBI Taxonomy" id="433641"/>
    <lineage>
        <taxon>Bacteria</taxon>
        <taxon>Bacillati</taxon>
        <taxon>Actinomycetota</taxon>
        <taxon>Actinomycetes</taxon>
        <taxon>Micrococcales</taxon>
        <taxon>Microbacteriaceae</taxon>
        <taxon>Pseudolysinimonas</taxon>
    </lineage>
</organism>
<evidence type="ECO:0000256" key="1">
    <source>
        <dbReference type="SAM" id="Phobius"/>
    </source>
</evidence>
<keyword evidence="4" id="KW-1185">Reference proteome</keyword>
<gene>
    <name evidence="3" type="ORF">GCM10025881_30940</name>
</gene>
<evidence type="ECO:0000313" key="3">
    <source>
        <dbReference type="EMBL" id="GMA96270.1"/>
    </source>
</evidence>
<evidence type="ECO:0000259" key="2">
    <source>
        <dbReference type="Pfam" id="PF02517"/>
    </source>
</evidence>
<feature type="domain" description="CAAX prenyl protease 2/Lysostaphin resistance protein A-like" evidence="2">
    <location>
        <begin position="153"/>
        <end position="245"/>
    </location>
</feature>
<protein>
    <submittedName>
        <fullName evidence="3">Membrane protein</fullName>
    </submittedName>
</protein>
<comment type="caution">
    <text evidence="3">The sequence shown here is derived from an EMBL/GenBank/DDBJ whole genome shotgun (WGS) entry which is preliminary data.</text>
</comment>
<keyword evidence="1" id="KW-0472">Membrane</keyword>
<dbReference type="EMBL" id="BSVB01000001">
    <property type="protein sequence ID" value="GMA96270.1"/>
    <property type="molecule type" value="Genomic_DNA"/>
</dbReference>
<feature type="transmembrane region" description="Helical" evidence="1">
    <location>
        <begin position="20"/>
        <end position="41"/>
    </location>
</feature>
<evidence type="ECO:0000313" key="4">
    <source>
        <dbReference type="Proteomes" id="UP001157034"/>
    </source>
</evidence>
<reference evidence="4" key="1">
    <citation type="journal article" date="2019" name="Int. J. Syst. Evol. Microbiol.">
        <title>The Global Catalogue of Microorganisms (GCM) 10K type strain sequencing project: providing services to taxonomists for standard genome sequencing and annotation.</title>
        <authorList>
            <consortium name="The Broad Institute Genomics Platform"/>
            <consortium name="The Broad Institute Genome Sequencing Center for Infectious Disease"/>
            <person name="Wu L."/>
            <person name="Ma J."/>
        </authorList>
    </citation>
    <scope>NUCLEOTIDE SEQUENCE [LARGE SCALE GENOMIC DNA]</scope>
    <source>
        <strain evidence="4">NBRC 108894</strain>
    </source>
</reference>
<dbReference type="Proteomes" id="UP001157034">
    <property type="component" value="Unassembled WGS sequence"/>
</dbReference>
<dbReference type="Pfam" id="PF02517">
    <property type="entry name" value="Rce1-like"/>
    <property type="match status" value="1"/>
</dbReference>
<proteinExistence type="predicted"/>
<accession>A0ABQ6K6L1</accession>
<feature type="transmembrane region" description="Helical" evidence="1">
    <location>
        <begin position="209"/>
        <end position="226"/>
    </location>
</feature>
<keyword evidence="1" id="KW-0812">Transmembrane</keyword>